<name>A0A4Q9DQN7_9BACL</name>
<dbReference type="InterPro" id="IPR025009">
    <property type="entry name" value="DUF3977"/>
</dbReference>
<dbReference type="AlphaFoldDB" id="A0A4Q9DQN7"/>
<reference evidence="1 2" key="1">
    <citation type="submission" date="2019-02" db="EMBL/GenBank/DDBJ databases">
        <title>Paenibacillus sp. nov., isolated from surface-sterilized tissue of Thalictrum simplex L.</title>
        <authorList>
            <person name="Tuo L."/>
        </authorList>
    </citation>
    <scope>NUCLEOTIDE SEQUENCE [LARGE SCALE GENOMIC DNA]</scope>
    <source>
        <strain evidence="1 2">N2SHLJ1</strain>
    </source>
</reference>
<dbReference type="RefSeq" id="WP_131013556.1">
    <property type="nucleotide sequence ID" value="NZ_SIRE01000008.1"/>
</dbReference>
<dbReference type="OrthoDB" id="2925496at2"/>
<keyword evidence="2" id="KW-1185">Reference proteome</keyword>
<evidence type="ECO:0000313" key="1">
    <source>
        <dbReference type="EMBL" id="TBL78919.1"/>
    </source>
</evidence>
<dbReference type="Pfam" id="PF13122">
    <property type="entry name" value="DUF3977"/>
    <property type="match status" value="1"/>
</dbReference>
<dbReference type="EMBL" id="SIRE01000008">
    <property type="protein sequence ID" value="TBL78919.1"/>
    <property type="molecule type" value="Genomic_DNA"/>
</dbReference>
<protein>
    <submittedName>
        <fullName evidence="1">DUF3977 family protein</fullName>
    </submittedName>
</protein>
<gene>
    <name evidence="1" type="ORF">EYB31_11860</name>
</gene>
<accession>A0A4Q9DQN7</accession>
<organism evidence="1 2">
    <name type="scientific">Paenibacillus thalictri</name>
    <dbReference type="NCBI Taxonomy" id="2527873"/>
    <lineage>
        <taxon>Bacteria</taxon>
        <taxon>Bacillati</taxon>
        <taxon>Bacillota</taxon>
        <taxon>Bacilli</taxon>
        <taxon>Bacillales</taxon>
        <taxon>Paenibacillaceae</taxon>
        <taxon>Paenibacillus</taxon>
    </lineage>
</organism>
<evidence type="ECO:0000313" key="2">
    <source>
        <dbReference type="Proteomes" id="UP000293142"/>
    </source>
</evidence>
<dbReference type="Proteomes" id="UP000293142">
    <property type="component" value="Unassembled WGS sequence"/>
</dbReference>
<proteinExistence type="predicted"/>
<comment type="caution">
    <text evidence="1">The sequence shown here is derived from an EMBL/GenBank/DDBJ whole genome shotgun (WGS) entry which is preliminary data.</text>
</comment>
<sequence>MKKYIEIGIGNTWLVRTEIEHEDGTEREIKGMIRPFRLKSVYFRVWIGKKVMVIDLREGIKLQAKNRNKFKIIIGFYGS</sequence>